<dbReference type="CDD" id="cd00552">
    <property type="entry name" value="RaiA"/>
    <property type="match status" value="1"/>
</dbReference>
<feature type="compositionally biased region" description="Basic residues" evidence="1">
    <location>
        <begin position="96"/>
        <end position="110"/>
    </location>
</feature>
<comment type="caution">
    <text evidence="2">The sequence shown here is derived from an EMBL/GenBank/DDBJ whole genome shotgun (WGS) entry which is preliminary data.</text>
</comment>
<evidence type="ECO:0000256" key="1">
    <source>
        <dbReference type="SAM" id="MobiDB-lite"/>
    </source>
</evidence>
<dbReference type="NCBIfam" id="TIGR00741">
    <property type="entry name" value="yfiA"/>
    <property type="match status" value="1"/>
</dbReference>
<dbReference type="Proteomes" id="UP000315677">
    <property type="component" value="Unassembled WGS sequence"/>
</dbReference>
<evidence type="ECO:0000313" key="3">
    <source>
        <dbReference type="Proteomes" id="UP000315677"/>
    </source>
</evidence>
<dbReference type="Pfam" id="PF02482">
    <property type="entry name" value="Ribosomal_S30AE"/>
    <property type="match status" value="1"/>
</dbReference>
<reference evidence="2 3" key="1">
    <citation type="submission" date="2019-06" db="EMBL/GenBank/DDBJ databases">
        <title>Sequencing the genomes of 1000 actinobacteria strains.</title>
        <authorList>
            <person name="Klenk H.-P."/>
        </authorList>
    </citation>
    <scope>NUCLEOTIDE SEQUENCE [LARGE SCALE GENOMIC DNA]</scope>
    <source>
        <strain evidence="2 3">DSM 45301</strain>
    </source>
</reference>
<feature type="region of interest" description="Disordered" evidence="1">
    <location>
        <begin position="96"/>
        <end position="118"/>
    </location>
</feature>
<evidence type="ECO:0000313" key="2">
    <source>
        <dbReference type="EMBL" id="TQM15673.1"/>
    </source>
</evidence>
<accession>A0A543E263</accession>
<dbReference type="Gene3D" id="3.30.160.100">
    <property type="entry name" value="Ribosome hibernation promotion factor-like"/>
    <property type="match status" value="1"/>
</dbReference>
<dbReference type="EMBL" id="VFPA01000001">
    <property type="protein sequence ID" value="TQM15673.1"/>
    <property type="molecule type" value="Genomic_DNA"/>
</dbReference>
<protein>
    <submittedName>
        <fullName evidence="2">Ribosomal subunit interface protein</fullName>
    </submittedName>
</protein>
<name>A0A543E263_9PSEU</name>
<sequence>MDTTEIIITGRNITGSDRYRPYLAAELAALGHLNPDVIRYDVELEHEPNTRQSRSAQRVVITSHGTGPAVRVEADGADLPAVLDEAISTLAGRLRRNHDRRVHRRSRTRRTTIGSGTS</sequence>
<dbReference type="InterPro" id="IPR003489">
    <property type="entry name" value="RHF/RaiA"/>
</dbReference>
<dbReference type="InterPro" id="IPR036567">
    <property type="entry name" value="RHF-like"/>
</dbReference>
<organism evidence="2 3">
    <name type="scientific">Pseudonocardia kunmingensis</name>
    <dbReference type="NCBI Taxonomy" id="630975"/>
    <lineage>
        <taxon>Bacteria</taxon>
        <taxon>Bacillati</taxon>
        <taxon>Actinomycetota</taxon>
        <taxon>Actinomycetes</taxon>
        <taxon>Pseudonocardiales</taxon>
        <taxon>Pseudonocardiaceae</taxon>
        <taxon>Pseudonocardia</taxon>
    </lineage>
</organism>
<keyword evidence="3" id="KW-1185">Reference proteome</keyword>
<proteinExistence type="predicted"/>
<gene>
    <name evidence="2" type="ORF">FB558_2463</name>
</gene>
<dbReference type="SUPFAM" id="SSF69754">
    <property type="entry name" value="Ribosome binding protein Y (YfiA homologue)"/>
    <property type="match status" value="1"/>
</dbReference>
<dbReference type="AlphaFoldDB" id="A0A543E263"/>
<dbReference type="RefSeq" id="WP_170231275.1">
    <property type="nucleotide sequence ID" value="NZ_VFPA01000001.1"/>
</dbReference>